<evidence type="ECO:0000313" key="2">
    <source>
        <dbReference type="EMBL" id="SHJ21151.1"/>
    </source>
</evidence>
<dbReference type="InterPro" id="IPR044855">
    <property type="entry name" value="CoA-Trfase_III_dom3_sf"/>
</dbReference>
<dbReference type="PANTHER" id="PTHR48207">
    <property type="entry name" value="SUCCINATE--HYDROXYMETHYLGLUTARATE COA-TRANSFERASE"/>
    <property type="match status" value="1"/>
</dbReference>
<sequence length="402" mass="44476">MKPLRGIKVIDFTQAHAGSLATMILADYGAEVIKIERAGVGDLARYWEPMVGEDSGYYAFLNRNKKSIALNAFEKEGKEIIYRLIKDADVVCENFKLGSMERMGLDYETLKAVNPEIIYASLNGFGQTGVMKDKIGLDIHLQAMSGIMDRTGFPDGPPTRVGAAFGDHLSGMYMAAAVNLAIINKMKTGKGQKVDIAILDSLFSVLEEAQATCEFKGSCGSRSGNAYPSMAPYDTLKTRDGYVTVAVSTEKQWRSFCEVLELQNLLNDERYHTNESRDKNYYEYLKPDLENAFSSMSKFEIEDKLNGTGVSASAVRTVGEAMENEQIAERKVIREVEDKKLGKIRYPGPVIKLSRTPGSIETAAPLRGEDTGYYLRKIGYSDDDISSLSQTGIIETTEEVKL</sequence>
<dbReference type="InterPro" id="IPR050483">
    <property type="entry name" value="CoA-transferase_III_domain"/>
</dbReference>
<dbReference type="GO" id="GO:0008410">
    <property type="term" value="F:CoA-transferase activity"/>
    <property type="evidence" value="ECO:0007669"/>
    <property type="project" value="TreeGrafter"/>
</dbReference>
<dbReference type="STRING" id="1121476.SAMN02745751_02007"/>
<keyword evidence="3" id="KW-1185">Reference proteome</keyword>
<proteinExistence type="predicted"/>
<dbReference type="Pfam" id="PF02515">
    <property type="entry name" value="CoA_transf_3"/>
    <property type="match status" value="1"/>
</dbReference>
<reference evidence="2 3" key="1">
    <citation type="submission" date="2016-11" db="EMBL/GenBank/DDBJ databases">
        <authorList>
            <person name="Jaros S."/>
            <person name="Januszkiewicz K."/>
            <person name="Wedrychowicz H."/>
        </authorList>
    </citation>
    <scope>NUCLEOTIDE SEQUENCE [LARGE SCALE GENOMIC DNA]</scope>
    <source>
        <strain evidence="2 3">DSM 17477</strain>
    </source>
</reference>
<protein>
    <submittedName>
        <fullName evidence="2">CoA:oxalate CoA-transferase</fullName>
    </submittedName>
</protein>
<dbReference type="Gene3D" id="3.40.50.10540">
    <property type="entry name" value="Crotonobetainyl-coa:carnitine coa-transferase, domain 1"/>
    <property type="match status" value="1"/>
</dbReference>
<dbReference type="Proteomes" id="UP000184052">
    <property type="component" value="Unassembled WGS sequence"/>
</dbReference>
<name>A0A1M6HG24_9FIRM</name>
<dbReference type="OrthoDB" id="9797653at2"/>
<keyword evidence="1 2" id="KW-0808">Transferase</keyword>
<dbReference type="AlphaFoldDB" id="A0A1M6HG24"/>
<dbReference type="RefSeq" id="WP_073049448.1">
    <property type="nucleotide sequence ID" value="NZ_FQZL01000013.1"/>
</dbReference>
<organism evidence="2 3">
    <name type="scientific">Dethiosulfatibacter aminovorans DSM 17477</name>
    <dbReference type="NCBI Taxonomy" id="1121476"/>
    <lineage>
        <taxon>Bacteria</taxon>
        <taxon>Bacillati</taxon>
        <taxon>Bacillota</taxon>
        <taxon>Tissierellia</taxon>
        <taxon>Dethiosulfatibacter</taxon>
    </lineage>
</organism>
<dbReference type="SUPFAM" id="SSF89796">
    <property type="entry name" value="CoA-transferase family III (CaiB/BaiF)"/>
    <property type="match status" value="1"/>
</dbReference>
<dbReference type="InterPro" id="IPR023606">
    <property type="entry name" value="CoA-Trfase_III_dom_1_sf"/>
</dbReference>
<dbReference type="EMBL" id="FQZL01000013">
    <property type="protein sequence ID" value="SHJ21151.1"/>
    <property type="molecule type" value="Genomic_DNA"/>
</dbReference>
<evidence type="ECO:0000313" key="3">
    <source>
        <dbReference type="Proteomes" id="UP000184052"/>
    </source>
</evidence>
<dbReference type="PANTHER" id="PTHR48207:SF3">
    <property type="entry name" value="SUCCINATE--HYDROXYMETHYLGLUTARATE COA-TRANSFERASE"/>
    <property type="match status" value="1"/>
</dbReference>
<gene>
    <name evidence="2" type="ORF">SAMN02745751_02007</name>
</gene>
<evidence type="ECO:0000256" key="1">
    <source>
        <dbReference type="ARBA" id="ARBA00022679"/>
    </source>
</evidence>
<dbReference type="Gene3D" id="3.30.1540.10">
    <property type="entry name" value="formyl-coa transferase, domain 3"/>
    <property type="match status" value="1"/>
</dbReference>
<dbReference type="InterPro" id="IPR003673">
    <property type="entry name" value="CoA-Trfase_fam_III"/>
</dbReference>
<accession>A0A1M6HG24</accession>